<accession>A0AAD5WM11</accession>
<dbReference type="Proteomes" id="UP001196413">
    <property type="component" value="Unassembled WGS sequence"/>
</dbReference>
<keyword evidence="2" id="KW-1185">Reference proteome</keyword>
<sequence length="70" mass="8150">MDAALAAWHEKFVYDTCPLWDVDALAEKNDEMVQWTVRVVESVVRQGGFEELAWTIKPLYAKQDYQSNDK</sequence>
<evidence type="ECO:0000313" key="1">
    <source>
        <dbReference type="EMBL" id="KAJ1374615.1"/>
    </source>
</evidence>
<reference evidence="1" key="1">
    <citation type="submission" date="2021-06" db="EMBL/GenBank/DDBJ databases">
        <title>Parelaphostrongylus tenuis whole genome reference sequence.</title>
        <authorList>
            <person name="Garwood T.J."/>
            <person name="Larsen P.A."/>
            <person name="Fountain-Jones N.M."/>
            <person name="Garbe J.R."/>
            <person name="Macchietto M.G."/>
            <person name="Kania S.A."/>
            <person name="Gerhold R.W."/>
            <person name="Richards J.E."/>
            <person name="Wolf T.M."/>
        </authorList>
    </citation>
    <scope>NUCLEOTIDE SEQUENCE</scope>
    <source>
        <strain evidence="1">MNPRO001-30</strain>
        <tissue evidence="1">Meninges</tissue>
    </source>
</reference>
<protein>
    <submittedName>
        <fullName evidence="1">Uncharacterized protein</fullName>
    </submittedName>
</protein>
<gene>
    <name evidence="1" type="ORF">KIN20_037332</name>
</gene>
<dbReference type="AlphaFoldDB" id="A0AAD5WM11"/>
<proteinExistence type="predicted"/>
<organism evidence="1 2">
    <name type="scientific">Parelaphostrongylus tenuis</name>
    <name type="common">Meningeal worm</name>
    <dbReference type="NCBI Taxonomy" id="148309"/>
    <lineage>
        <taxon>Eukaryota</taxon>
        <taxon>Metazoa</taxon>
        <taxon>Ecdysozoa</taxon>
        <taxon>Nematoda</taxon>
        <taxon>Chromadorea</taxon>
        <taxon>Rhabditida</taxon>
        <taxon>Rhabditina</taxon>
        <taxon>Rhabditomorpha</taxon>
        <taxon>Strongyloidea</taxon>
        <taxon>Metastrongylidae</taxon>
        <taxon>Parelaphostrongylus</taxon>
    </lineage>
</organism>
<name>A0AAD5WM11_PARTN</name>
<evidence type="ECO:0000313" key="2">
    <source>
        <dbReference type="Proteomes" id="UP001196413"/>
    </source>
</evidence>
<comment type="caution">
    <text evidence="1">The sequence shown here is derived from an EMBL/GenBank/DDBJ whole genome shotgun (WGS) entry which is preliminary data.</text>
</comment>
<dbReference type="EMBL" id="JAHQIW010007473">
    <property type="protein sequence ID" value="KAJ1374615.1"/>
    <property type="molecule type" value="Genomic_DNA"/>
</dbReference>